<feature type="domain" description="Fimbrial-type adhesion" evidence="2">
    <location>
        <begin position="28"/>
        <end position="189"/>
    </location>
</feature>
<organism evidence="3 4">
    <name type="scientific">Pseudocitrobacter faecalis</name>
    <dbReference type="NCBI Taxonomy" id="1398493"/>
    <lineage>
        <taxon>Bacteria</taxon>
        <taxon>Pseudomonadati</taxon>
        <taxon>Pseudomonadota</taxon>
        <taxon>Gammaproteobacteria</taxon>
        <taxon>Enterobacterales</taxon>
        <taxon>Enterobacteriaceae</taxon>
        <taxon>Pseudocitrobacter</taxon>
    </lineage>
</organism>
<dbReference type="RefSeq" id="WP_113859197.1">
    <property type="nucleotide sequence ID" value="NZ_QNRL01000014.1"/>
</dbReference>
<dbReference type="SUPFAM" id="SSF49401">
    <property type="entry name" value="Bacterial adhesins"/>
    <property type="match status" value="1"/>
</dbReference>
<keyword evidence="1" id="KW-0732">Signal</keyword>
<proteinExistence type="predicted"/>
<dbReference type="EMBL" id="QNRL01000014">
    <property type="protein sequence ID" value="RBP05861.1"/>
    <property type="molecule type" value="Genomic_DNA"/>
</dbReference>
<evidence type="ECO:0000313" key="3">
    <source>
        <dbReference type="EMBL" id="RBP05861.1"/>
    </source>
</evidence>
<evidence type="ECO:0000313" key="4">
    <source>
        <dbReference type="Proteomes" id="UP000253201"/>
    </source>
</evidence>
<sequence>MKPRSNLALALIMLLSATTVSATDLTVNFTATIKETTCAIKVSAIGGANLSGNSAANDYYLDFPTMGVSDISNKSALTEASFKLTPTDCNNEIASIVMTIGGASTADSSRLLTNDNTSSGDASHIGVGFRRMNEDDTQRFTLDGTTHTNWTRDEIINGLQLTGVIRQTTTASDITPGAFQAKATFVFTYN</sequence>
<keyword evidence="4" id="KW-1185">Reference proteome</keyword>
<evidence type="ECO:0000256" key="1">
    <source>
        <dbReference type="SAM" id="SignalP"/>
    </source>
</evidence>
<dbReference type="InterPro" id="IPR050263">
    <property type="entry name" value="Bact_Fimbrial_Adh_Pro"/>
</dbReference>
<protein>
    <submittedName>
        <fullName evidence="3">Type 1 fimbria pilin</fullName>
    </submittedName>
</protein>
<dbReference type="PANTHER" id="PTHR33420">
    <property type="entry name" value="FIMBRIAL SUBUNIT ELFA-RELATED"/>
    <property type="match status" value="1"/>
</dbReference>
<name>A0ABX9FSM7_9ENTR</name>
<dbReference type="PANTHER" id="PTHR33420:SF33">
    <property type="entry name" value="MINOR FIMBRIAL SUBUNIT"/>
    <property type="match status" value="1"/>
</dbReference>
<reference evidence="3 4" key="1">
    <citation type="submission" date="2018-06" db="EMBL/GenBank/DDBJ databases">
        <title>Genomic Encyclopedia of Type Strains, Phase IV (KMG-IV): sequencing the most valuable type-strain genomes for metagenomic binning, comparative biology and taxonomic classification.</title>
        <authorList>
            <person name="Goeker M."/>
        </authorList>
    </citation>
    <scope>NUCLEOTIDE SEQUENCE [LARGE SCALE GENOMIC DNA]</scope>
    <source>
        <strain evidence="3 4">DSM 27453</strain>
    </source>
</reference>
<comment type="caution">
    <text evidence="3">The sequence shown here is derived from an EMBL/GenBank/DDBJ whole genome shotgun (WGS) entry which is preliminary data.</text>
</comment>
<feature type="chain" id="PRO_5047192387" evidence="1">
    <location>
        <begin position="23"/>
        <end position="190"/>
    </location>
</feature>
<accession>A0ABX9FSM7</accession>
<gene>
    <name evidence="3" type="ORF">DFQ50_11464</name>
</gene>
<evidence type="ECO:0000259" key="2">
    <source>
        <dbReference type="Pfam" id="PF00419"/>
    </source>
</evidence>
<dbReference type="InterPro" id="IPR000259">
    <property type="entry name" value="Adhesion_dom_fimbrial"/>
</dbReference>
<dbReference type="Gene3D" id="2.60.40.1090">
    <property type="entry name" value="Fimbrial-type adhesion domain"/>
    <property type="match status" value="1"/>
</dbReference>
<dbReference type="Proteomes" id="UP000253201">
    <property type="component" value="Unassembled WGS sequence"/>
</dbReference>
<feature type="signal peptide" evidence="1">
    <location>
        <begin position="1"/>
        <end position="22"/>
    </location>
</feature>
<dbReference type="InterPro" id="IPR036937">
    <property type="entry name" value="Adhesion_dom_fimbrial_sf"/>
</dbReference>
<dbReference type="InterPro" id="IPR008966">
    <property type="entry name" value="Adhesion_dom_sf"/>
</dbReference>
<dbReference type="Pfam" id="PF00419">
    <property type="entry name" value="Fimbrial"/>
    <property type="match status" value="1"/>
</dbReference>